<evidence type="ECO:0000313" key="3">
    <source>
        <dbReference type="Proteomes" id="UP000005324"/>
    </source>
</evidence>
<proteinExistence type="predicted"/>
<feature type="compositionally biased region" description="Low complexity" evidence="1">
    <location>
        <begin position="16"/>
        <end position="39"/>
    </location>
</feature>
<organism evidence="2 3">
    <name type="scientific">Pseudoroseomonas cervicalis ATCC 49957</name>
    <dbReference type="NCBI Taxonomy" id="525371"/>
    <lineage>
        <taxon>Bacteria</taxon>
        <taxon>Pseudomonadati</taxon>
        <taxon>Pseudomonadota</taxon>
        <taxon>Alphaproteobacteria</taxon>
        <taxon>Acetobacterales</taxon>
        <taxon>Roseomonadaceae</taxon>
        <taxon>Roseomonas</taxon>
    </lineage>
</organism>
<dbReference type="Proteomes" id="UP000005324">
    <property type="component" value="Unassembled WGS sequence"/>
</dbReference>
<evidence type="ECO:0000313" key="2">
    <source>
        <dbReference type="EMBL" id="EFH09650.1"/>
    </source>
</evidence>
<dbReference type="EMBL" id="ADVL01000755">
    <property type="protein sequence ID" value="EFH09650.1"/>
    <property type="molecule type" value="Genomic_DNA"/>
</dbReference>
<keyword evidence="3" id="KW-1185">Reference proteome</keyword>
<sequence length="55" mass="4929">MPRTASSSRGRGATPAGCCRAGSASPSGAAARGRAAGASDKIGLGDLAGGAGGVA</sequence>
<dbReference type="AlphaFoldDB" id="D5RSS4"/>
<dbReference type="HOGENOM" id="CLU_3037305_0_0_5"/>
<feature type="compositionally biased region" description="Gly residues" evidence="1">
    <location>
        <begin position="46"/>
        <end position="55"/>
    </location>
</feature>
<feature type="region of interest" description="Disordered" evidence="1">
    <location>
        <begin position="1"/>
        <end position="55"/>
    </location>
</feature>
<reference evidence="2 3" key="1">
    <citation type="submission" date="2010-04" db="EMBL/GenBank/DDBJ databases">
        <authorList>
            <person name="Qin X."/>
            <person name="Bachman B."/>
            <person name="Battles P."/>
            <person name="Bell A."/>
            <person name="Bess C."/>
            <person name="Bickham C."/>
            <person name="Chaboub L."/>
            <person name="Chen D."/>
            <person name="Coyle M."/>
            <person name="Deiros D.R."/>
            <person name="Dinh H."/>
            <person name="Forbes L."/>
            <person name="Fowler G."/>
            <person name="Francisco L."/>
            <person name="Fu Q."/>
            <person name="Gubbala S."/>
            <person name="Hale W."/>
            <person name="Han Y."/>
            <person name="Hemphill L."/>
            <person name="Highlander S.K."/>
            <person name="Hirani K."/>
            <person name="Hogues M."/>
            <person name="Jackson L."/>
            <person name="Jakkamsetti A."/>
            <person name="Javaid M."/>
            <person name="Jiang H."/>
            <person name="Korchina V."/>
            <person name="Kovar C."/>
            <person name="Lara F."/>
            <person name="Lee S."/>
            <person name="Mata R."/>
            <person name="Mathew T."/>
            <person name="Moen C."/>
            <person name="Morales K."/>
            <person name="Munidasa M."/>
            <person name="Nazareth L."/>
            <person name="Ngo R."/>
            <person name="Nguyen L."/>
            <person name="Okwuonu G."/>
            <person name="Ongeri F."/>
            <person name="Patil S."/>
            <person name="Petrosino J."/>
            <person name="Pham C."/>
            <person name="Pham P."/>
            <person name="Pu L.-L."/>
            <person name="Puazo M."/>
            <person name="Raj R."/>
            <person name="Reid J."/>
            <person name="Rouhana J."/>
            <person name="Saada N."/>
            <person name="Shang Y."/>
            <person name="Simmons D."/>
            <person name="Thornton R."/>
            <person name="Warren J."/>
            <person name="Weissenberger G."/>
            <person name="Zhang J."/>
            <person name="Zhang L."/>
            <person name="Zhou C."/>
            <person name="Zhu D."/>
            <person name="Muzny D."/>
            <person name="Worley K."/>
            <person name="Gibbs R."/>
        </authorList>
    </citation>
    <scope>NUCLEOTIDE SEQUENCE [LARGE SCALE GENOMIC DNA]</scope>
    <source>
        <strain evidence="2 3">ATCC 49957</strain>
    </source>
</reference>
<protein>
    <submittedName>
        <fullName evidence="2">Uncharacterized protein</fullName>
    </submittedName>
</protein>
<comment type="caution">
    <text evidence="2">The sequence shown here is derived from an EMBL/GenBank/DDBJ whole genome shotgun (WGS) entry which is preliminary data.</text>
</comment>
<feature type="non-terminal residue" evidence="2">
    <location>
        <position position="55"/>
    </location>
</feature>
<name>D5RSS4_9PROT</name>
<evidence type="ECO:0000256" key="1">
    <source>
        <dbReference type="SAM" id="MobiDB-lite"/>
    </source>
</evidence>
<accession>D5RSS4</accession>
<gene>
    <name evidence="2" type="ORF">HMPREF0731_4136</name>
</gene>